<reference evidence="2 3" key="1">
    <citation type="submission" date="2024-10" db="EMBL/GenBank/DDBJ databases">
        <title>The Natural Products Discovery Center: Release of the First 8490 Sequenced Strains for Exploring Actinobacteria Biosynthetic Diversity.</title>
        <authorList>
            <person name="Kalkreuter E."/>
            <person name="Kautsar S.A."/>
            <person name="Yang D."/>
            <person name="Bader C.D."/>
            <person name="Teijaro C.N."/>
            <person name="Fluegel L."/>
            <person name="Davis C.M."/>
            <person name="Simpson J.R."/>
            <person name="Lauterbach L."/>
            <person name="Steele A.D."/>
            <person name="Gui C."/>
            <person name="Meng S."/>
            <person name="Li G."/>
            <person name="Viehrig K."/>
            <person name="Ye F."/>
            <person name="Su P."/>
            <person name="Kiefer A.F."/>
            <person name="Nichols A."/>
            <person name="Cepeda A.J."/>
            <person name="Yan W."/>
            <person name="Fan B."/>
            <person name="Jiang Y."/>
            <person name="Adhikari A."/>
            <person name="Zheng C.-J."/>
            <person name="Schuster L."/>
            <person name="Cowan T.M."/>
            <person name="Smanski M.J."/>
            <person name="Chevrette M.G."/>
            <person name="De Carvalho L.P.S."/>
            <person name="Shen B."/>
        </authorList>
    </citation>
    <scope>NUCLEOTIDE SEQUENCE [LARGE SCALE GENOMIC DNA]</scope>
    <source>
        <strain evidence="2 3">NPDC049503</strain>
    </source>
</reference>
<evidence type="ECO:0000313" key="3">
    <source>
        <dbReference type="Proteomes" id="UP001612928"/>
    </source>
</evidence>
<dbReference type="Proteomes" id="UP001612928">
    <property type="component" value="Unassembled WGS sequence"/>
</dbReference>
<dbReference type="InterPro" id="IPR052196">
    <property type="entry name" value="Bact_Kbp"/>
</dbReference>
<dbReference type="Gene3D" id="3.10.350.10">
    <property type="entry name" value="LysM domain"/>
    <property type="match status" value="1"/>
</dbReference>
<dbReference type="SMART" id="SM00257">
    <property type="entry name" value="LysM"/>
    <property type="match status" value="1"/>
</dbReference>
<dbReference type="Pfam" id="PF01476">
    <property type="entry name" value="LysM"/>
    <property type="match status" value="1"/>
</dbReference>
<dbReference type="InterPro" id="IPR036779">
    <property type="entry name" value="LysM_dom_sf"/>
</dbReference>
<dbReference type="PROSITE" id="PS51782">
    <property type="entry name" value="LYSM"/>
    <property type="match status" value="1"/>
</dbReference>
<proteinExistence type="predicted"/>
<comment type="caution">
    <text evidence="2">The sequence shown here is derived from an EMBL/GenBank/DDBJ whole genome shotgun (WGS) entry which is preliminary data.</text>
</comment>
<organism evidence="2 3">
    <name type="scientific">Nonomuraea indica</name>
    <dbReference type="NCBI Taxonomy" id="1581193"/>
    <lineage>
        <taxon>Bacteria</taxon>
        <taxon>Bacillati</taxon>
        <taxon>Actinomycetota</taxon>
        <taxon>Actinomycetes</taxon>
        <taxon>Streptosporangiales</taxon>
        <taxon>Streptosporangiaceae</taxon>
        <taxon>Nonomuraea</taxon>
    </lineage>
</organism>
<dbReference type="RefSeq" id="WP_101789444.1">
    <property type="nucleotide sequence ID" value="NZ_JBITMB010000009.1"/>
</dbReference>
<dbReference type="InterPro" id="IPR018392">
    <property type="entry name" value="LysM"/>
</dbReference>
<name>A0ABW8AF83_9ACTN</name>
<protein>
    <submittedName>
        <fullName evidence="2">LysM peptidoglycan-binding domain-containing protein</fullName>
    </submittedName>
</protein>
<accession>A0ABW8AF83</accession>
<evidence type="ECO:0000259" key="1">
    <source>
        <dbReference type="PROSITE" id="PS51782"/>
    </source>
</evidence>
<dbReference type="PANTHER" id="PTHR34700:SF4">
    <property type="entry name" value="PHAGE-LIKE ELEMENT PBSX PROTEIN XKDP"/>
    <property type="match status" value="1"/>
</dbReference>
<sequence>MTEPPERPESVTLTPEDTLWSLAEEYFEDASRWKAIYEANRDVLADPAAVRPGMVLRLPMEIYPRHLRAVAGVFEDEAVDLADVARQAADDLNAIGDFWGQGTLGTTFFKGEGGERGYEAVSGQFTQGLKSLEEGHQGIGRRLRLTADRVEVADWESVAAILAALPDPEQP</sequence>
<dbReference type="EMBL" id="JBITMB010000009">
    <property type="protein sequence ID" value="MFI7444641.1"/>
    <property type="molecule type" value="Genomic_DNA"/>
</dbReference>
<dbReference type="PANTHER" id="PTHR34700">
    <property type="entry name" value="POTASSIUM BINDING PROTEIN KBP"/>
    <property type="match status" value="1"/>
</dbReference>
<feature type="domain" description="LysM" evidence="1">
    <location>
        <begin position="9"/>
        <end position="58"/>
    </location>
</feature>
<gene>
    <name evidence="2" type="ORF">ACIBP5_32115</name>
</gene>
<keyword evidence="3" id="KW-1185">Reference proteome</keyword>
<evidence type="ECO:0000313" key="2">
    <source>
        <dbReference type="EMBL" id="MFI7444641.1"/>
    </source>
</evidence>